<reference evidence="2 3" key="1">
    <citation type="submission" date="2018-07" db="EMBL/GenBank/DDBJ databases">
        <title>Dyella solisilvae sp. nov., isolated from the pine and broad-leaved mixed forest soil.</title>
        <authorList>
            <person name="Gao Z."/>
            <person name="Qiu L."/>
        </authorList>
    </citation>
    <scope>NUCLEOTIDE SEQUENCE [LARGE SCALE GENOMIC DNA]</scope>
    <source>
        <strain evidence="2 3">DHG54</strain>
    </source>
</reference>
<evidence type="ECO:0000313" key="2">
    <source>
        <dbReference type="EMBL" id="RDI98481.1"/>
    </source>
</evidence>
<dbReference type="InterPro" id="IPR000182">
    <property type="entry name" value="GNAT_dom"/>
</dbReference>
<dbReference type="OrthoDB" id="9797178at2"/>
<dbReference type="RefSeq" id="WP_114824574.1">
    <property type="nucleotide sequence ID" value="NZ_QQSY01000002.1"/>
</dbReference>
<dbReference type="InterPro" id="IPR050276">
    <property type="entry name" value="MshD_Acetyltransferase"/>
</dbReference>
<keyword evidence="3" id="KW-1185">Reference proteome</keyword>
<protein>
    <submittedName>
        <fullName evidence="2">N-acetyltransferase</fullName>
    </submittedName>
</protein>
<dbReference type="Gene3D" id="3.40.630.30">
    <property type="match status" value="1"/>
</dbReference>
<dbReference type="Pfam" id="PF13527">
    <property type="entry name" value="Acetyltransf_9"/>
    <property type="match status" value="1"/>
</dbReference>
<proteinExistence type="predicted"/>
<name>A0A370K740_9GAMM</name>
<accession>A0A370K740</accession>
<dbReference type="GO" id="GO:0016747">
    <property type="term" value="F:acyltransferase activity, transferring groups other than amino-acyl groups"/>
    <property type="evidence" value="ECO:0007669"/>
    <property type="project" value="InterPro"/>
</dbReference>
<evidence type="ECO:0000313" key="3">
    <source>
        <dbReference type="Proteomes" id="UP000254711"/>
    </source>
</evidence>
<dbReference type="SUPFAM" id="SSF55729">
    <property type="entry name" value="Acyl-CoA N-acyltransferases (Nat)"/>
    <property type="match status" value="1"/>
</dbReference>
<dbReference type="CDD" id="cd04301">
    <property type="entry name" value="NAT_SF"/>
    <property type="match status" value="1"/>
</dbReference>
<evidence type="ECO:0000259" key="1">
    <source>
        <dbReference type="PROSITE" id="PS51186"/>
    </source>
</evidence>
<organism evidence="2 3">
    <name type="scientific">Dyella solisilvae</name>
    <dbReference type="NCBI Taxonomy" id="1920168"/>
    <lineage>
        <taxon>Bacteria</taxon>
        <taxon>Pseudomonadati</taxon>
        <taxon>Pseudomonadota</taxon>
        <taxon>Gammaproteobacteria</taxon>
        <taxon>Lysobacterales</taxon>
        <taxon>Rhodanobacteraceae</taxon>
        <taxon>Dyella</taxon>
    </lineage>
</organism>
<dbReference type="EMBL" id="QQSY01000002">
    <property type="protein sequence ID" value="RDI98481.1"/>
    <property type="molecule type" value="Genomic_DNA"/>
</dbReference>
<keyword evidence="2" id="KW-0808">Transferase</keyword>
<gene>
    <name evidence="2" type="ORF">DVT68_08065</name>
</gene>
<dbReference type="InterPro" id="IPR016181">
    <property type="entry name" value="Acyl_CoA_acyltransferase"/>
</dbReference>
<dbReference type="PROSITE" id="PS51186">
    <property type="entry name" value="GNAT"/>
    <property type="match status" value="1"/>
</dbReference>
<dbReference type="AlphaFoldDB" id="A0A370K740"/>
<feature type="domain" description="N-acetyltransferase" evidence="1">
    <location>
        <begin position="2"/>
        <end position="148"/>
    </location>
</feature>
<dbReference type="PANTHER" id="PTHR43617">
    <property type="entry name" value="L-AMINO ACID N-ACETYLTRANSFERASE"/>
    <property type="match status" value="1"/>
</dbReference>
<sequence length="170" mass="18117">MFEIRPPRPDELPAILAVHRAAFGRDDEAALVQHLRNDGDSAFEVLAEADGEVIAHVAYSPVSIEHGNDGRALGLAPVAVTPAWQHRGVGSALVRRSLDELRDASDARAVVVLGEPAYYARFGFSPASLAGLHDTYGGGDAFMAQALRPGGLDGYHGRVDYARAFALLTE</sequence>
<dbReference type="PANTHER" id="PTHR43617:SF2">
    <property type="entry name" value="UPF0039 PROTEIN SLL0451"/>
    <property type="match status" value="1"/>
</dbReference>
<dbReference type="Proteomes" id="UP000254711">
    <property type="component" value="Unassembled WGS sequence"/>
</dbReference>
<comment type="caution">
    <text evidence="2">The sequence shown here is derived from an EMBL/GenBank/DDBJ whole genome shotgun (WGS) entry which is preliminary data.</text>
</comment>